<protein>
    <recommendedName>
        <fullName evidence="3">PGG domain-containing protein</fullName>
    </recommendedName>
</protein>
<keyword evidence="2" id="KW-0812">Transmembrane</keyword>
<feature type="compositionally biased region" description="Pro residues" evidence="1">
    <location>
        <begin position="284"/>
        <end position="297"/>
    </location>
</feature>
<feature type="transmembrane region" description="Helical" evidence="2">
    <location>
        <begin position="146"/>
        <end position="168"/>
    </location>
</feature>
<evidence type="ECO:0000256" key="1">
    <source>
        <dbReference type="SAM" id="MobiDB-lite"/>
    </source>
</evidence>
<comment type="caution">
    <text evidence="4">The sequence shown here is derived from an EMBL/GenBank/DDBJ whole genome shotgun (WGS) entry which is preliminary data.</text>
</comment>
<dbReference type="AlphaFoldDB" id="A0A1E5WM93"/>
<evidence type="ECO:0000313" key="4">
    <source>
        <dbReference type="EMBL" id="OEL38497.1"/>
    </source>
</evidence>
<feature type="domain" description="PGG" evidence="3">
    <location>
        <begin position="74"/>
        <end position="173"/>
    </location>
</feature>
<sequence>MVQISLSDNLNDTKYIDVRLRNRPQDAGGAAVAQGNPRAPRQGGLPASAAPGEAAPPQGRLKITVAPEHDDDKEYLDNMRGWLMTVATLFVTMTFQAVLQPPDWFNTEWYTAALFPKKHGKAGSPVAAPPPSPHTADATRGELERAYLYFFSNIFVFGTALALVLVLLWETPSPRRTVTAARIAMPGLSFFLAITLALGTSDNWAITAIVFLFVVLNFVAALSTAQPYPQDLSRTSPSLILSSSPSSSPRRRRPIPSPGPLSPPPPDPLPTPSPRSASVATVPRPSPWSLPPPPSLPRPSHCSAAPIPIPSGGSRARAPGWSGDAQGKRRARASGALYLLRSQRSGLLSLFNRTAAPTNASASTPTSLSEIQAALLSTHRSGAGNATEDGLDLDLLHCGGFGRFAHLPALPGRRRRRGQQLPRVRAVATEPKPSTSSSSRSKPRSRNDLSNT</sequence>
<keyword evidence="2" id="KW-1133">Transmembrane helix</keyword>
<feature type="non-terminal residue" evidence="4">
    <location>
        <position position="452"/>
    </location>
</feature>
<evidence type="ECO:0000256" key="2">
    <source>
        <dbReference type="SAM" id="Phobius"/>
    </source>
</evidence>
<keyword evidence="2" id="KW-0472">Membrane</keyword>
<dbReference type="Proteomes" id="UP000095767">
    <property type="component" value="Unassembled WGS sequence"/>
</dbReference>
<feature type="compositionally biased region" description="Low complexity" evidence="1">
    <location>
        <begin position="43"/>
        <end position="58"/>
    </location>
</feature>
<proteinExistence type="predicted"/>
<feature type="compositionally biased region" description="Low complexity" evidence="1">
    <location>
        <begin position="232"/>
        <end position="248"/>
    </location>
</feature>
<feature type="transmembrane region" description="Helical" evidence="2">
    <location>
        <begin position="204"/>
        <end position="225"/>
    </location>
</feature>
<gene>
    <name evidence="4" type="ORF">BAE44_0000484</name>
</gene>
<reference evidence="4 5" key="1">
    <citation type="submission" date="2016-09" db="EMBL/GenBank/DDBJ databases">
        <title>The draft genome of Dichanthelium oligosanthes: A C3 panicoid grass species.</title>
        <authorList>
            <person name="Studer A.J."/>
            <person name="Schnable J.C."/>
            <person name="Brutnell T.P."/>
        </authorList>
    </citation>
    <scope>NUCLEOTIDE SEQUENCE [LARGE SCALE GENOMIC DNA]</scope>
    <source>
        <strain evidence="5">cv. Kellogg 1175</strain>
        <tissue evidence="4">Leaf</tissue>
    </source>
</reference>
<organism evidence="4 5">
    <name type="scientific">Dichanthelium oligosanthes</name>
    <dbReference type="NCBI Taxonomy" id="888268"/>
    <lineage>
        <taxon>Eukaryota</taxon>
        <taxon>Viridiplantae</taxon>
        <taxon>Streptophyta</taxon>
        <taxon>Embryophyta</taxon>
        <taxon>Tracheophyta</taxon>
        <taxon>Spermatophyta</taxon>
        <taxon>Magnoliopsida</taxon>
        <taxon>Liliopsida</taxon>
        <taxon>Poales</taxon>
        <taxon>Poaceae</taxon>
        <taxon>PACMAD clade</taxon>
        <taxon>Panicoideae</taxon>
        <taxon>Panicodae</taxon>
        <taxon>Paniceae</taxon>
        <taxon>Dichantheliinae</taxon>
        <taxon>Dichanthelium</taxon>
    </lineage>
</organism>
<evidence type="ECO:0000259" key="3">
    <source>
        <dbReference type="Pfam" id="PF13962"/>
    </source>
</evidence>
<feature type="region of interest" description="Disordered" evidence="1">
    <location>
        <begin position="410"/>
        <end position="452"/>
    </location>
</feature>
<evidence type="ECO:0000313" key="5">
    <source>
        <dbReference type="Proteomes" id="UP000095767"/>
    </source>
</evidence>
<feature type="compositionally biased region" description="Pro residues" evidence="1">
    <location>
        <begin position="255"/>
        <end position="273"/>
    </location>
</feature>
<dbReference type="EMBL" id="LWDX02001564">
    <property type="protein sequence ID" value="OEL38497.1"/>
    <property type="molecule type" value="Genomic_DNA"/>
</dbReference>
<feature type="region of interest" description="Disordered" evidence="1">
    <location>
        <begin position="229"/>
        <end position="328"/>
    </location>
</feature>
<keyword evidence="5" id="KW-1185">Reference proteome</keyword>
<accession>A0A1E5WM93</accession>
<dbReference type="OrthoDB" id="689307at2759"/>
<feature type="transmembrane region" description="Helical" evidence="2">
    <location>
        <begin position="81"/>
        <end position="99"/>
    </location>
</feature>
<feature type="region of interest" description="Disordered" evidence="1">
    <location>
        <begin position="26"/>
        <end position="58"/>
    </location>
</feature>
<name>A0A1E5WM93_9POAL</name>
<dbReference type="Pfam" id="PF13962">
    <property type="entry name" value="PGG"/>
    <property type="match status" value="1"/>
</dbReference>
<dbReference type="InterPro" id="IPR026961">
    <property type="entry name" value="PGG_dom"/>
</dbReference>
<feature type="transmembrane region" description="Helical" evidence="2">
    <location>
        <begin position="180"/>
        <end position="198"/>
    </location>
</feature>
<feature type="compositionally biased region" description="Low complexity" evidence="1">
    <location>
        <begin position="431"/>
        <end position="440"/>
    </location>
</feature>